<dbReference type="SUPFAM" id="SSF50129">
    <property type="entry name" value="GroES-like"/>
    <property type="match status" value="1"/>
</dbReference>
<protein>
    <recommendedName>
        <fullName evidence="3">alcohol dehydrogenase</fullName>
        <ecNumber evidence="3">1.1.1.1</ecNumber>
    </recommendedName>
</protein>
<evidence type="ECO:0000259" key="8">
    <source>
        <dbReference type="SMART" id="SM00829"/>
    </source>
</evidence>
<dbReference type="Gene3D" id="3.40.50.720">
    <property type="entry name" value="NAD(P)-binding Rossmann-like Domain"/>
    <property type="match status" value="1"/>
</dbReference>
<evidence type="ECO:0000256" key="3">
    <source>
        <dbReference type="ARBA" id="ARBA00013190"/>
    </source>
</evidence>
<dbReference type="InterPro" id="IPR036291">
    <property type="entry name" value="NAD(P)-bd_dom_sf"/>
</dbReference>
<evidence type="ECO:0000256" key="7">
    <source>
        <dbReference type="RuleBase" id="RU361277"/>
    </source>
</evidence>
<evidence type="ECO:0000256" key="5">
    <source>
        <dbReference type="ARBA" id="ARBA00022833"/>
    </source>
</evidence>
<sequence length="349" mass="36802">MKSYQFEEYGAPLVENTSEAPTASGDEVLMDVTACGVCHSDIHIWEGHFDLGNGKKLDIRGGRDLPHTLGHEIVGTVTAVGENVTDVKVGDKRVVYPWIGCGECAICKSGEEQLCNRPRQLGVDVPGGYSDTLLVPHSRYLLDYGNLSKELACTYTCSGLTAYSALQKVKSRADGGKLLIIGAGGVGLAAMAIAKSVTDAEIYVADIDPEKREAGIKAGAVDAIDPSDPAAFKSFMGMTGGGVNATIDFVGAESSAAFGVKVLAKGGKLVIVGLFGGGFTLPLPMFPIKAISVEGSYVGNLQEMRELMELARAGKLNELSITPRPMKEAYNTLEDLRAGKIVGRVVLQS</sequence>
<dbReference type="Proteomes" id="UP000476030">
    <property type="component" value="Unassembled WGS sequence"/>
</dbReference>
<name>A0A6L8W835_9PROT</name>
<comment type="similarity">
    <text evidence="2 7">Belongs to the zinc-containing alcohol dehydrogenase family.</text>
</comment>
<comment type="cofactor">
    <cofactor evidence="1 7">
        <name>Zn(2+)</name>
        <dbReference type="ChEBI" id="CHEBI:29105"/>
    </cofactor>
</comment>
<dbReference type="InterPro" id="IPR013149">
    <property type="entry name" value="ADH-like_C"/>
</dbReference>
<dbReference type="PROSITE" id="PS00059">
    <property type="entry name" value="ADH_ZINC"/>
    <property type="match status" value="1"/>
</dbReference>
<dbReference type="CDD" id="cd08240">
    <property type="entry name" value="6_hydroxyhexanoate_dh_like"/>
    <property type="match status" value="1"/>
</dbReference>
<dbReference type="RefSeq" id="WP_161315125.1">
    <property type="nucleotide sequence ID" value="NZ_WTUW01000002.1"/>
</dbReference>
<dbReference type="GO" id="GO:0005737">
    <property type="term" value="C:cytoplasm"/>
    <property type="evidence" value="ECO:0007669"/>
    <property type="project" value="TreeGrafter"/>
</dbReference>
<dbReference type="SMART" id="SM00829">
    <property type="entry name" value="PKS_ER"/>
    <property type="match status" value="1"/>
</dbReference>
<dbReference type="PANTHER" id="PTHR42940">
    <property type="entry name" value="ALCOHOL DEHYDROGENASE 1-RELATED"/>
    <property type="match status" value="1"/>
</dbReference>
<dbReference type="Pfam" id="PF00107">
    <property type="entry name" value="ADH_zinc_N"/>
    <property type="match status" value="1"/>
</dbReference>
<evidence type="ECO:0000256" key="2">
    <source>
        <dbReference type="ARBA" id="ARBA00008072"/>
    </source>
</evidence>
<feature type="domain" description="Enoyl reductase (ER)" evidence="8">
    <location>
        <begin position="10"/>
        <end position="347"/>
    </location>
</feature>
<dbReference type="EC" id="1.1.1.1" evidence="3"/>
<evidence type="ECO:0000256" key="6">
    <source>
        <dbReference type="ARBA" id="ARBA00023002"/>
    </source>
</evidence>
<dbReference type="PANTHER" id="PTHR42940:SF8">
    <property type="entry name" value="VACUOLAR PROTEIN SORTING-ASSOCIATED PROTEIN 11"/>
    <property type="match status" value="1"/>
</dbReference>
<evidence type="ECO:0000256" key="1">
    <source>
        <dbReference type="ARBA" id="ARBA00001947"/>
    </source>
</evidence>
<keyword evidence="6" id="KW-0560">Oxidoreductase</keyword>
<dbReference type="InterPro" id="IPR020843">
    <property type="entry name" value="ER"/>
</dbReference>
<dbReference type="SUPFAM" id="SSF51735">
    <property type="entry name" value="NAD(P)-binding Rossmann-fold domains"/>
    <property type="match status" value="1"/>
</dbReference>
<dbReference type="EMBL" id="WTUW01000002">
    <property type="protein sequence ID" value="MZR30550.1"/>
    <property type="molecule type" value="Genomic_DNA"/>
</dbReference>
<proteinExistence type="inferred from homology"/>
<reference evidence="9 10" key="1">
    <citation type="submission" date="2019-12" db="EMBL/GenBank/DDBJ databases">
        <title>Snethiella sp. nov. sp. isolated from sea sand.</title>
        <authorList>
            <person name="Kim J."/>
            <person name="Jeong S.E."/>
            <person name="Jung H.S."/>
            <person name="Jeon C.O."/>
        </authorList>
    </citation>
    <scope>NUCLEOTIDE SEQUENCE [LARGE SCALE GENOMIC DNA]</scope>
    <source>
        <strain evidence="9 10">DP05</strain>
    </source>
</reference>
<dbReference type="InterPro" id="IPR011032">
    <property type="entry name" value="GroES-like_sf"/>
</dbReference>
<dbReference type="InterPro" id="IPR002328">
    <property type="entry name" value="ADH_Zn_CS"/>
</dbReference>
<dbReference type="GO" id="GO:0008270">
    <property type="term" value="F:zinc ion binding"/>
    <property type="evidence" value="ECO:0007669"/>
    <property type="project" value="InterPro"/>
</dbReference>
<evidence type="ECO:0000313" key="9">
    <source>
        <dbReference type="EMBL" id="MZR30550.1"/>
    </source>
</evidence>
<evidence type="ECO:0000313" key="10">
    <source>
        <dbReference type="Proteomes" id="UP000476030"/>
    </source>
</evidence>
<dbReference type="Pfam" id="PF08240">
    <property type="entry name" value="ADH_N"/>
    <property type="match status" value="1"/>
</dbReference>
<organism evidence="9 10">
    <name type="scientific">Sneathiella litorea</name>
    <dbReference type="NCBI Taxonomy" id="2606216"/>
    <lineage>
        <taxon>Bacteria</taxon>
        <taxon>Pseudomonadati</taxon>
        <taxon>Pseudomonadota</taxon>
        <taxon>Alphaproteobacteria</taxon>
        <taxon>Sneathiellales</taxon>
        <taxon>Sneathiellaceae</taxon>
        <taxon>Sneathiella</taxon>
    </lineage>
</organism>
<keyword evidence="4 7" id="KW-0479">Metal-binding</keyword>
<dbReference type="InterPro" id="IPR013154">
    <property type="entry name" value="ADH-like_N"/>
</dbReference>
<comment type="caution">
    <text evidence="9">The sequence shown here is derived from an EMBL/GenBank/DDBJ whole genome shotgun (WGS) entry which is preliminary data.</text>
</comment>
<dbReference type="Gene3D" id="3.90.180.10">
    <property type="entry name" value="Medium-chain alcohol dehydrogenases, catalytic domain"/>
    <property type="match status" value="1"/>
</dbReference>
<keyword evidence="5 7" id="KW-0862">Zinc</keyword>
<accession>A0A6L8W835</accession>
<dbReference type="GO" id="GO:0004022">
    <property type="term" value="F:alcohol dehydrogenase (NAD+) activity"/>
    <property type="evidence" value="ECO:0007669"/>
    <property type="project" value="UniProtKB-EC"/>
</dbReference>
<dbReference type="AlphaFoldDB" id="A0A6L8W835"/>
<gene>
    <name evidence="9" type="ORF">GQE98_07875</name>
</gene>
<keyword evidence="10" id="KW-1185">Reference proteome</keyword>
<evidence type="ECO:0000256" key="4">
    <source>
        <dbReference type="ARBA" id="ARBA00022723"/>
    </source>
</evidence>